<evidence type="ECO:0000256" key="2">
    <source>
        <dbReference type="ARBA" id="ARBA00006024"/>
    </source>
</evidence>
<keyword evidence="8 15" id="KW-0547">Nucleotide-binding</keyword>
<evidence type="ECO:0000256" key="6">
    <source>
        <dbReference type="ARBA" id="ARBA00022692"/>
    </source>
</evidence>
<dbReference type="SUPFAM" id="SSF56784">
    <property type="entry name" value="HAD-like"/>
    <property type="match status" value="1"/>
</dbReference>
<feature type="transmembrane region" description="Helical" evidence="15">
    <location>
        <begin position="307"/>
        <end position="329"/>
    </location>
</feature>
<evidence type="ECO:0000256" key="12">
    <source>
        <dbReference type="ARBA" id="ARBA00022989"/>
    </source>
</evidence>
<keyword evidence="6 15" id="KW-0812">Transmembrane</keyword>
<evidence type="ECO:0000313" key="17">
    <source>
        <dbReference type="EMBL" id="ADB18170.1"/>
    </source>
</evidence>
<dbReference type="SUPFAM" id="SSF81653">
    <property type="entry name" value="Calcium ATPase, transduction domain A"/>
    <property type="match status" value="1"/>
</dbReference>
<dbReference type="GO" id="GO:0043682">
    <property type="term" value="F:P-type divalent copper transporter activity"/>
    <property type="evidence" value="ECO:0007669"/>
    <property type="project" value="TreeGrafter"/>
</dbReference>
<keyword evidence="18" id="KW-1185">Reference proteome</keyword>
<dbReference type="SFLD" id="SFLDG00002">
    <property type="entry name" value="C1.7:_P-type_atpase_like"/>
    <property type="match status" value="1"/>
</dbReference>
<dbReference type="GO" id="GO:0055070">
    <property type="term" value="P:copper ion homeostasis"/>
    <property type="evidence" value="ECO:0007669"/>
    <property type="project" value="TreeGrafter"/>
</dbReference>
<dbReference type="InterPro" id="IPR023214">
    <property type="entry name" value="HAD_sf"/>
</dbReference>
<evidence type="ECO:0000256" key="15">
    <source>
        <dbReference type="RuleBase" id="RU362081"/>
    </source>
</evidence>
<evidence type="ECO:0000256" key="4">
    <source>
        <dbReference type="ARBA" id="ARBA00022475"/>
    </source>
</evidence>
<keyword evidence="12 15" id="KW-1133">Transmembrane helix</keyword>
<dbReference type="InterPro" id="IPR059000">
    <property type="entry name" value="ATPase_P-type_domA"/>
</dbReference>
<dbReference type="STRING" id="530564.Psta_3509"/>
<evidence type="ECO:0000313" key="18">
    <source>
        <dbReference type="Proteomes" id="UP000001887"/>
    </source>
</evidence>
<dbReference type="InterPro" id="IPR027256">
    <property type="entry name" value="P-typ_ATPase_IB"/>
</dbReference>
<dbReference type="OrthoDB" id="211392at2"/>
<keyword evidence="13" id="KW-0406">Ion transport</keyword>
<gene>
    <name evidence="17" type="ordered locus">Psta_3509</name>
</gene>
<dbReference type="PRINTS" id="PR00119">
    <property type="entry name" value="CATATPASE"/>
</dbReference>
<dbReference type="GO" id="GO:0005886">
    <property type="term" value="C:plasma membrane"/>
    <property type="evidence" value="ECO:0007669"/>
    <property type="project" value="UniProtKB-SubCell"/>
</dbReference>
<dbReference type="PROSITE" id="PS00154">
    <property type="entry name" value="ATPASE_E1_E2"/>
    <property type="match status" value="1"/>
</dbReference>
<dbReference type="InterPro" id="IPR036412">
    <property type="entry name" value="HAD-like_sf"/>
</dbReference>
<evidence type="ECO:0000256" key="5">
    <source>
        <dbReference type="ARBA" id="ARBA00022553"/>
    </source>
</evidence>
<dbReference type="GO" id="GO:0005524">
    <property type="term" value="F:ATP binding"/>
    <property type="evidence" value="ECO:0007669"/>
    <property type="project" value="UniProtKB-UniRule"/>
</dbReference>
<protein>
    <submittedName>
        <fullName evidence="17">Heavy metal translocating P-type ATPase</fullName>
    </submittedName>
</protein>
<dbReference type="PANTHER" id="PTHR43520">
    <property type="entry name" value="ATP7, ISOFORM B"/>
    <property type="match status" value="1"/>
</dbReference>
<dbReference type="GO" id="GO:0016887">
    <property type="term" value="F:ATP hydrolysis activity"/>
    <property type="evidence" value="ECO:0007669"/>
    <property type="project" value="InterPro"/>
</dbReference>
<sequence length="734" mass="78632">MNTDREARATVDCSFCGLPTHNDAVDVAQVYCCTGCRFAATVTAADGDEGQARWTMTRLGIAVFFAMNVMVFTMLLWSQDRVAADELSRLWYGVARFACLLFTLPVLFLLGGTLVEDAYLELRRGRPSLSLLLLLGVIGSLLYSVHSLLVTDGHVYFEVAAIILVAVTLGRWFEATGKLQTTAALRGLAKLLPAEVRKMLGSETEIAPADQLQVGEHFKVLPGERIAADGVIVQFAAAVDEQVITGESMPVEKQVGDAVQSGSLVLDGPLVIEARAVPGEGMLARMIQAVEQAAASKCRYQRVADSISSWFLLAVTITAISTFAAHCYWRGVAEGILAALSVVVIACPCALGLATPMALWAAIGRAAQAGVMIREGDALSILASAPSCCFDKTGTLTTGQPTVIRFDHAHEYDEQTLLCMIQALSSASNHPLAMALGNYAQLRCASAMLRDTSPDASWSEIEVIPGCGIRARSSSTGDIAYLGNLAWLKREGLRAFTEFQLDLTCHDQCAETYFACEGAIVARVLFQEDLRPEAHIAVEELKQLGMSIDMLTGDREERAARLASDLAISYQSQLMPHQKLEVVTQKQQKSSVIMVGDGVNDAPALAAADVSISLGCGTDISRNAASICLLQSDLRRIGWLVKLSRETVSVIRWNLFWAFGYNAAGIALAAAGLLHPIIAAVAMGISSFLVVGNSLRLAHFPLELDGSPATSGDDPSDAPRQHIATDHNEAQLIA</sequence>
<organism evidence="17 18">
    <name type="scientific">Pirellula staleyi (strain ATCC 27377 / DSM 6068 / ICPB 4128)</name>
    <name type="common">Pirella staleyi</name>
    <dbReference type="NCBI Taxonomy" id="530564"/>
    <lineage>
        <taxon>Bacteria</taxon>
        <taxon>Pseudomonadati</taxon>
        <taxon>Planctomycetota</taxon>
        <taxon>Planctomycetia</taxon>
        <taxon>Pirellulales</taxon>
        <taxon>Pirellulaceae</taxon>
        <taxon>Pirellula</taxon>
    </lineage>
</organism>
<evidence type="ECO:0000256" key="9">
    <source>
        <dbReference type="ARBA" id="ARBA00022840"/>
    </source>
</evidence>
<dbReference type="SFLD" id="SFLDS00003">
    <property type="entry name" value="Haloacid_Dehalogenase"/>
    <property type="match status" value="1"/>
</dbReference>
<feature type="domain" description="P-type ATPase A" evidence="16">
    <location>
        <begin position="191"/>
        <end position="291"/>
    </location>
</feature>
<dbReference type="Pfam" id="PF00702">
    <property type="entry name" value="Hydrolase"/>
    <property type="match status" value="1"/>
</dbReference>
<dbReference type="Gene3D" id="3.40.1110.10">
    <property type="entry name" value="Calcium-transporting ATPase, cytoplasmic domain N"/>
    <property type="match status" value="1"/>
</dbReference>
<dbReference type="Pfam" id="PF00122">
    <property type="entry name" value="E1-E2_ATPase"/>
    <property type="match status" value="1"/>
</dbReference>
<evidence type="ECO:0000256" key="7">
    <source>
        <dbReference type="ARBA" id="ARBA00022723"/>
    </source>
</evidence>
<dbReference type="AlphaFoldDB" id="D2QYL1"/>
<dbReference type="InterPro" id="IPR008250">
    <property type="entry name" value="ATPase_P-typ_transduc_dom_A_sf"/>
</dbReference>
<evidence type="ECO:0000259" key="16">
    <source>
        <dbReference type="Pfam" id="PF00122"/>
    </source>
</evidence>
<keyword evidence="9 15" id="KW-0067">ATP-binding</keyword>
<evidence type="ECO:0000256" key="8">
    <source>
        <dbReference type="ARBA" id="ARBA00022741"/>
    </source>
</evidence>
<evidence type="ECO:0000256" key="1">
    <source>
        <dbReference type="ARBA" id="ARBA00004651"/>
    </source>
</evidence>
<keyword evidence="10" id="KW-0460">Magnesium</keyword>
<dbReference type="Gene3D" id="2.70.150.10">
    <property type="entry name" value="Calcium-transporting ATPase, cytoplasmic transduction domain A"/>
    <property type="match status" value="1"/>
</dbReference>
<feature type="transmembrane region" description="Helical" evidence="15">
    <location>
        <begin position="131"/>
        <end position="149"/>
    </location>
</feature>
<evidence type="ECO:0000256" key="11">
    <source>
        <dbReference type="ARBA" id="ARBA00022967"/>
    </source>
</evidence>
<dbReference type="NCBIfam" id="TIGR01494">
    <property type="entry name" value="ATPase_P-type"/>
    <property type="match status" value="2"/>
</dbReference>
<dbReference type="Gene3D" id="3.40.50.1000">
    <property type="entry name" value="HAD superfamily/HAD-like"/>
    <property type="match status" value="1"/>
</dbReference>
<proteinExistence type="inferred from homology"/>
<accession>D2QYL1</accession>
<comment type="subcellular location">
    <subcellularLocation>
        <location evidence="1">Cell membrane</location>
        <topology evidence="1">Multi-pass membrane protein</topology>
    </subcellularLocation>
</comment>
<dbReference type="eggNOG" id="COG2217">
    <property type="taxonomic scope" value="Bacteria"/>
</dbReference>
<dbReference type="HOGENOM" id="CLU_001771_11_2_0"/>
<dbReference type="Proteomes" id="UP000001887">
    <property type="component" value="Chromosome"/>
</dbReference>
<keyword evidence="5" id="KW-0597">Phosphoprotein</keyword>
<reference evidence="17 18" key="1">
    <citation type="journal article" date="2009" name="Stand. Genomic Sci.">
        <title>Complete genome sequence of Pirellula staleyi type strain (ATCC 27377).</title>
        <authorList>
            <person name="Clum A."/>
            <person name="Tindall B.J."/>
            <person name="Sikorski J."/>
            <person name="Ivanova N."/>
            <person name="Mavrommatis K."/>
            <person name="Lucas S."/>
            <person name="Glavina del Rio T."/>
            <person name="Nolan M."/>
            <person name="Chen F."/>
            <person name="Tice H."/>
            <person name="Pitluck S."/>
            <person name="Cheng J.F."/>
            <person name="Chertkov O."/>
            <person name="Brettin T."/>
            <person name="Han C."/>
            <person name="Detter J.C."/>
            <person name="Kuske C."/>
            <person name="Bruce D."/>
            <person name="Goodwin L."/>
            <person name="Ovchinikova G."/>
            <person name="Pati A."/>
            <person name="Mikhailova N."/>
            <person name="Chen A."/>
            <person name="Palaniappan K."/>
            <person name="Land M."/>
            <person name="Hauser L."/>
            <person name="Chang Y.J."/>
            <person name="Jeffries C.D."/>
            <person name="Chain P."/>
            <person name="Rohde M."/>
            <person name="Goker M."/>
            <person name="Bristow J."/>
            <person name="Eisen J.A."/>
            <person name="Markowitz V."/>
            <person name="Hugenholtz P."/>
            <person name="Kyrpides N.C."/>
            <person name="Klenk H.P."/>
            <person name="Lapidus A."/>
        </authorList>
    </citation>
    <scope>NUCLEOTIDE SEQUENCE [LARGE SCALE GENOMIC DNA]</scope>
    <source>
        <strain evidence="18">ATCC 27377 / DSM 6068 / ICPB 4128</strain>
    </source>
</reference>
<feature type="transmembrane region" description="Helical" evidence="15">
    <location>
        <begin position="650"/>
        <end position="671"/>
    </location>
</feature>
<dbReference type="InterPro" id="IPR001757">
    <property type="entry name" value="P_typ_ATPase"/>
</dbReference>
<keyword evidence="11" id="KW-1278">Translocase</keyword>
<keyword evidence="3" id="KW-0813">Transport</keyword>
<feature type="transmembrane region" description="Helical" evidence="15">
    <location>
        <begin position="90"/>
        <end position="110"/>
    </location>
</feature>
<evidence type="ECO:0000256" key="14">
    <source>
        <dbReference type="ARBA" id="ARBA00023136"/>
    </source>
</evidence>
<dbReference type="GO" id="GO:0005507">
    <property type="term" value="F:copper ion binding"/>
    <property type="evidence" value="ECO:0007669"/>
    <property type="project" value="TreeGrafter"/>
</dbReference>
<keyword evidence="14 15" id="KW-0472">Membrane</keyword>
<dbReference type="PANTHER" id="PTHR43520:SF5">
    <property type="entry name" value="CATION-TRANSPORTING P-TYPE ATPASE-RELATED"/>
    <property type="match status" value="1"/>
</dbReference>
<feature type="transmembrane region" description="Helical" evidence="15">
    <location>
        <begin position="335"/>
        <end position="363"/>
    </location>
</feature>
<dbReference type="InterPro" id="IPR044492">
    <property type="entry name" value="P_typ_ATPase_HD_dom"/>
</dbReference>
<name>D2QYL1_PIRSD</name>
<dbReference type="NCBIfam" id="TIGR01525">
    <property type="entry name" value="ATPase-IB_hvy"/>
    <property type="match status" value="1"/>
</dbReference>
<dbReference type="InterPro" id="IPR023299">
    <property type="entry name" value="ATPase_P-typ_cyto_dom_N"/>
</dbReference>
<evidence type="ECO:0000256" key="13">
    <source>
        <dbReference type="ARBA" id="ARBA00023065"/>
    </source>
</evidence>
<dbReference type="KEGG" id="psl:Psta_3509"/>
<dbReference type="SUPFAM" id="SSF81665">
    <property type="entry name" value="Calcium ATPase, transmembrane domain M"/>
    <property type="match status" value="1"/>
</dbReference>
<evidence type="ECO:0000256" key="10">
    <source>
        <dbReference type="ARBA" id="ARBA00022842"/>
    </source>
</evidence>
<keyword evidence="4 15" id="KW-1003">Cell membrane</keyword>
<feature type="transmembrane region" description="Helical" evidence="15">
    <location>
        <begin position="155"/>
        <end position="173"/>
    </location>
</feature>
<keyword evidence="7 15" id="KW-0479">Metal-binding</keyword>
<feature type="transmembrane region" description="Helical" evidence="15">
    <location>
        <begin position="59"/>
        <end position="78"/>
    </location>
</feature>
<evidence type="ECO:0000256" key="3">
    <source>
        <dbReference type="ARBA" id="ARBA00022448"/>
    </source>
</evidence>
<dbReference type="InterPro" id="IPR023298">
    <property type="entry name" value="ATPase_P-typ_TM_dom_sf"/>
</dbReference>
<dbReference type="InterPro" id="IPR018303">
    <property type="entry name" value="ATPase_P-typ_P_site"/>
</dbReference>
<dbReference type="SFLD" id="SFLDF00027">
    <property type="entry name" value="p-type_atpase"/>
    <property type="match status" value="1"/>
</dbReference>
<comment type="similarity">
    <text evidence="2 15">Belongs to the cation transport ATPase (P-type) (TC 3.A.3) family. Type IB subfamily.</text>
</comment>
<dbReference type="EMBL" id="CP001848">
    <property type="protein sequence ID" value="ADB18170.1"/>
    <property type="molecule type" value="Genomic_DNA"/>
</dbReference>